<dbReference type="EMBL" id="MH834607">
    <property type="protein sequence ID" value="AYN57570.1"/>
    <property type="molecule type" value="Genomic_DNA"/>
</dbReference>
<organism evidence="1 2">
    <name type="scientific">Arthrobacter phage Corgi</name>
    <dbReference type="NCBI Taxonomy" id="2419952"/>
    <lineage>
        <taxon>Viruses</taxon>
        <taxon>Duplodnaviria</taxon>
        <taxon>Heunggongvirae</taxon>
        <taxon>Uroviricota</taxon>
        <taxon>Caudoviricetes</taxon>
        <taxon>Feeclasvirinae</taxon>
        <taxon>Corgivirus</taxon>
        <taxon>Corgivirus corgi</taxon>
    </lineage>
</organism>
<dbReference type="Proteomes" id="UP000268506">
    <property type="component" value="Segment"/>
</dbReference>
<dbReference type="GeneID" id="80090737"/>
<sequence length="83" mass="9148">MGRATDKTLRAAAFKEAAFTARMAEESRKRARAAWRDAQARGAGQDELRALEVQTRIAYARATTAADLEDEAWTHYAATLPHG</sequence>
<proteinExistence type="predicted"/>
<name>A0A3G2KF35_9CAUD</name>
<reference evidence="1 2" key="1">
    <citation type="submission" date="2018-09" db="EMBL/GenBank/DDBJ databases">
        <authorList>
            <person name="Rimple P.A."/>
            <person name="Stoner T.H."/>
            <person name="Garlena R.A."/>
            <person name="Russell D.A."/>
            <person name="Pope W.H."/>
            <person name="Jacobs-Sera D."/>
            <person name="Hatfull G.F."/>
        </authorList>
    </citation>
    <scope>NUCLEOTIDE SEQUENCE [LARGE SCALE GENOMIC DNA]</scope>
</reference>
<protein>
    <submittedName>
        <fullName evidence="1">Uncharacterized protein</fullName>
    </submittedName>
</protein>
<dbReference type="RefSeq" id="YP_010761493.1">
    <property type="nucleotide sequence ID" value="NC_073596.1"/>
</dbReference>
<accession>A0A3G2KF35</accession>
<evidence type="ECO:0000313" key="1">
    <source>
        <dbReference type="EMBL" id="AYN57570.1"/>
    </source>
</evidence>
<dbReference type="KEGG" id="vg:80090737"/>
<evidence type="ECO:0000313" key="2">
    <source>
        <dbReference type="Proteomes" id="UP000268506"/>
    </source>
</evidence>
<keyword evidence="2" id="KW-1185">Reference proteome</keyword>
<gene>
    <name evidence="1" type="primary">22</name>
    <name evidence="1" type="ORF">PBI_CORGI_22</name>
</gene>